<sequence length="157" mass="17559">MATVLLFSACGPYTFKDVSIPPEVKTIKVNFIENRAPYKNPQLSPRLTDQLQQKISNLTRRTLVTTDNADYIISGYISSYNVSTAAISSQQASANRLTVGVHMSLFSALDNKTTEYDVSRDFDFSAGLTLSQAEAQLFDDIVKNVTDEIFNRLFSNW</sequence>
<evidence type="ECO:0000313" key="2">
    <source>
        <dbReference type="Proteomes" id="UP000321533"/>
    </source>
</evidence>
<dbReference type="AlphaFoldDB" id="A0A5B8VFU8"/>
<dbReference type="KEGG" id="pgin:FRZ67_22300"/>
<evidence type="ECO:0008006" key="3">
    <source>
        <dbReference type="Google" id="ProtNLM"/>
    </source>
</evidence>
<dbReference type="Pfam" id="PF04390">
    <property type="entry name" value="LptE"/>
    <property type="match status" value="1"/>
</dbReference>
<dbReference type="OrthoDB" id="9790776at2"/>
<name>A0A5B8VFU8_9BACT</name>
<organism evidence="1 2">
    <name type="scientific">Panacibacter ginsenosidivorans</name>
    <dbReference type="NCBI Taxonomy" id="1813871"/>
    <lineage>
        <taxon>Bacteria</taxon>
        <taxon>Pseudomonadati</taxon>
        <taxon>Bacteroidota</taxon>
        <taxon>Chitinophagia</taxon>
        <taxon>Chitinophagales</taxon>
        <taxon>Chitinophagaceae</taxon>
        <taxon>Panacibacter</taxon>
    </lineage>
</organism>
<proteinExistence type="predicted"/>
<keyword evidence="2" id="KW-1185">Reference proteome</keyword>
<dbReference type="GO" id="GO:0019867">
    <property type="term" value="C:outer membrane"/>
    <property type="evidence" value="ECO:0007669"/>
    <property type="project" value="InterPro"/>
</dbReference>
<dbReference type="EMBL" id="CP042435">
    <property type="protein sequence ID" value="QEC70330.1"/>
    <property type="molecule type" value="Genomic_DNA"/>
</dbReference>
<dbReference type="GO" id="GO:0043165">
    <property type="term" value="P:Gram-negative-bacterium-type cell outer membrane assembly"/>
    <property type="evidence" value="ECO:0007669"/>
    <property type="project" value="InterPro"/>
</dbReference>
<dbReference type="Gene3D" id="3.30.160.150">
    <property type="entry name" value="Lipoprotein like domain"/>
    <property type="match status" value="1"/>
</dbReference>
<dbReference type="Proteomes" id="UP000321533">
    <property type="component" value="Chromosome"/>
</dbReference>
<accession>A0A5B8VFU8</accession>
<protein>
    <recommendedName>
        <fullName evidence="3">LptE family protein</fullName>
    </recommendedName>
</protein>
<gene>
    <name evidence="1" type="ORF">FRZ67_22300</name>
</gene>
<reference evidence="1 2" key="1">
    <citation type="journal article" date="2016" name="Int. J. Syst. Evol. Microbiol.">
        <title>Panacibacter ginsenosidivorans gen. nov., sp. nov., with ginsenoside converting activity isolated from soil of a ginseng field.</title>
        <authorList>
            <person name="Siddiqi M.Z."/>
            <person name="Muhammad Shafi S."/>
            <person name="Choi K.D."/>
            <person name="Im W.T."/>
        </authorList>
    </citation>
    <scope>NUCLEOTIDE SEQUENCE [LARGE SCALE GENOMIC DNA]</scope>
    <source>
        <strain evidence="1 2">Gsoil1550</strain>
    </source>
</reference>
<evidence type="ECO:0000313" key="1">
    <source>
        <dbReference type="EMBL" id="QEC70330.1"/>
    </source>
</evidence>
<dbReference type="InterPro" id="IPR007485">
    <property type="entry name" value="LPS_assembly_LptE"/>
</dbReference>